<gene>
    <name evidence="1" type="ORF">NQ314_014235</name>
</gene>
<dbReference type="Proteomes" id="UP001162156">
    <property type="component" value="Unassembled WGS sequence"/>
</dbReference>
<name>A0AAV8X3K5_9CUCU</name>
<accession>A0AAV8X3K5</accession>
<proteinExistence type="predicted"/>
<evidence type="ECO:0000313" key="1">
    <source>
        <dbReference type="EMBL" id="KAJ8933081.1"/>
    </source>
</evidence>
<evidence type="ECO:0000313" key="2">
    <source>
        <dbReference type="Proteomes" id="UP001162156"/>
    </source>
</evidence>
<sequence>MEIYTDVRRHLAEAYVKNSRHYNLRKRPSESYKVGEKVWKRNFVLSSRAEHFAAKLAPKFILCTVRKVVSKLVYELTDMNGKNVGRYHVKDLKPYYGSEVDA</sequence>
<dbReference type="AlphaFoldDB" id="A0AAV8X3K5"/>
<organism evidence="1 2">
    <name type="scientific">Rhamnusium bicolor</name>
    <dbReference type="NCBI Taxonomy" id="1586634"/>
    <lineage>
        <taxon>Eukaryota</taxon>
        <taxon>Metazoa</taxon>
        <taxon>Ecdysozoa</taxon>
        <taxon>Arthropoda</taxon>
        <taxon>Hexapoda</taxon>
        <taxon>Insecta</taxon>
        <taxon>Pterygota</taxon>
        <taxon>Neoptera</taxon>
        <taxon>Endopterygota</taxon>
        <taxon>Coleoptera</taxon>
        <taxon>Polyphaga</taxon>
        <taxon>Cucujiformia</taxon>
        <taxon>Chrysomeloidea</taxon>
        <taxon>Cerambycidae</taxon>
        <taxon>Lepturinae</taxon>
        <taxon>Rhagiini</taxon>
        <taxon>Rhamnusium</taxon>
    </lineage>
</organism>
<reference evidence="1" key="1">
    <citation type="journal article" date="2023" name="Insect Mol. Biol.">
        <title>Genome sequencing provides insights into the evolution of gene families encoding plant cell wall-degrading enzymes in longhorned beetles.</title>
        <authorList>
            <person name="Shin N.R."/>
            <person name="Okamura Y."/>
            <person name="Kirsch R."/>
            <person name="Pauchet Y."/>
        </authorList>
    </citation>
    <scope>NUCLEOTIDE SEQUENCE</scope>
    <source>
        <strain evidence="1">RBIC_L_NR</strain>
    </source>
</reference>
<comment type="caution">
    <text evidence="1">The sequence shown here is derived from an EMBL/GenBank/DDBJ whole genome shotgun (WGS) entry which is preliminary data.</text>
</comment>
<dbReference type="EMBL" id="JANEYF010003925">
    <property type="protein sequence ID" value="KAJ8933081.1"/>
    <property type="molecule type" value="Genomic_DNA"/>
</dbReference>
<keyword evidence="2" id="KW-1185">Reference proteome</keyword>
<protein>
    <submittedName>
        <fullName evidence="1">Uncharacterized protein</fullName>
    </submittedName>
</protein>